<dbReference type="NCBIfam" id="NF009589">
    <property type="entry name" value="PRK13030.1"/>
    <property type="match status" value="1"/>
</dbReference>
<dbReference type="InterPro" id="IPR051457">
    <property type="entry name" value="2-oxoacid:Fd_oxidoreductase"/>
</dbReference>
<evidence type="ECO:0000259" key="5">
    <source>
        <dbReference type="Pfam" id="PF20169"/>
    </source>
</evidence>
<evidence type="ECO:0000259" key="3">
    <source>
        <dbReference type="Pfam" id="PF01558"/>
    </source>
</evidence>
<dbReference type="Gene3D" id="3.40.920.10">
    <property type="entry name" value="Pyruvate-ferredoxin oxidoreductase, PFOR, domain III"/>
    <property type="match status" value="1"/>
</dbReference>
<dbReference type="OrthoDB" id="9803617at2"/>
<proteinExistence type="predicted"/>
<dbReference type="RefSeq" id="WP_111514548.1">
    <property type="nucleotide sequence ID" value="NZ_QFYR01000001.1"/>
</dbReference>
<feature type="domain" description="Thiamine pyrophosphate enzyme TPP-binding" evidence="4">
    <location>
        <begin position="452"/>
        <end position="540"/>
    </location>
</feature>
<dbReference type="NCBIfam" id="NF009588">
    <property type="entry name" value="PRK13029.1"/>
    <property type="match status" value="1"/>
</dbReference>
<dbReference type="GO" id="GO:0044281">
    <property type="term" value="P:small molecule metabolic process"/>
    <property type="evidence" value="ECO:0007669"/>
    <property type="project" value="UniProtKB-ARBA"/>
</dbReference>
<dbReference type="InterPro" id="IPR011766">
    <property type="entry name" value="TPP_enzyme_TPP-bd"/>
</dbReference>
<dbReference type="GO" id="GO:0030976">
    <property type="term" value="F:thiamine pyrophosphate binding"/>
    <property type="evidence" value="ECO:0007669"/>
    <property type="project" value="InterPro"/>
</dbReference>
<dbReference type="GO" id="GO:0016625">
    <property type="term" value="F:oxidoreductase activity, acting on the aldehyde or oxo group of donors, iron-sulfur protein as acceptor"/>
    <property type="evidence" value="ECO:0007669"/>
    <property type="project" value="UniProtKB-ARBA"/>
</dbReference>
<dbReference type="AlphaFoldDB" id="A0A328AZ47"/>
<keyword evidence="6" id="KW-0670">Pyruvate</keyword>
<dbReference type="Proteomes" id="UP000249725">
    <property type="component" value="Unassembled WGS sequence"/>
</dbReference>
<dbReference type="PANTHER" id="PTHR48084">
    <property type="entry name" value="2-OXOGLUTARATE OXIDOREDUCTASE SUBUNIT KORB-RELATED"/>
    <property type="match status" value="1"/>
</dbReference>
<feature type="domain" description="Pyruvate/ketoisovalerate oxidoreductase catalytic" evidence="3">
    <location>
        <begin position="723"/>
        <end position="908"/>
    </location>
</feature>
<dbReference type="InterPro" id="IPR002869">
    <property type="entry name" value="Pyrv_flavodox_OxRed_cen"/>
</dbReference>
<dbReference type="InterPro" id="IPR019752">
    <property type="entry name" value="Pyrv/ketoisovalerate_OxRed_cat"/>
</dbReference>
<evidence type="ECO:0000256" key="1">
    <source>
        <dbReference type="ARBA" id="ARBA00023002"/>
    </source>
</evidence>
<reference evidence="7" key="1">
    <citation type="submission" date="2018-05" db="EMBL/GenBank/DDBJ databases">
        <authorList>
            <person name="Li X."/>
        </authorList>
    </citation>
    <scope>NUCLEOTIDE SEQUENCE [LARGE SCALE GENOMIC DNA]</scope>
    <source>
        <strain evidence="7">YIM 73061</strain>
    </source>
</reference>
<dbReference type="Pfam" id="PF02775">
    <property type="entry name" value="TPP_enzyme_C"/>
    <property type="match status" value="1"/>
</dbReference>
<organism evidence="6 7">
    <name type="scientific">Phenylobacterium deserti</name>
    <dbReference type="NCBI Taxonomy" id="1914756"/>
    <lineage>
        <taxon>Bacteria</taxon>
        <taxon>Pseudomonadati</taxon>
        <taxon>Pseudomonadota</taxon>
        <taxon>Alphaproteobacteria</taxon>
        <taxon>Caulobacterales</taxon>
        <taxon>Caulobacteraceae</taxon>
        <taxon>Phenylobacterium</taxon>
    </lineage>
</organism>
<keyword evidence="7" id="KW-1185">Reference proteome</keyword>
<dbReference type="InterPro" id="IPR029061">
    <property type="entry name" value="THDP-binding"/>
</dbReference>
<keyword evidence="1" id="KW-0560">Oxidoreductase</keyword>
<dbReference type="Pfam" id="PF20169">
    <property type="entry name" value="DUF6537"/>
    <property type="match status" value="1"/>
</dbReference>
<accession>A0A328AZ47</accession>
<gene>
    <name evidence="6" type="ORF">DJ018_09375</name>
</gene>
<dbReference type="EMBL" id="QFYR01000001">
    <property type="protein sequence ID" value="RAK58098.1"/>
    <property type="molecule type" value="Genomic_DNA"/>
</dbReference>
<feature type="domain" description="DUF6537" evidence="5">
    <location>
        <begin position="932"/>
        <end position="1126"/>
    </location>
</feature>
<dbReference type="SUPFAM" id="SSF53323">
    <property type="entry name" value="Pyruvate-ferredoxin oxidoreductase, PFOR, domain III"/>
    <property type="match status" value="1"/>
</dbReference>
<evidence type="ECO:0000259" key="4">
    <source>
        <dbReference type="Pfam" id="PF02775"/>
    </source>
</evidence>
<feature type="region of interest" description="Disordered" evidence="2">
    <location>
        <begin position="908"/>
        <end position="931"/>
    </location>
</feature>
<dbReference type="PANTHER" id="PTHR48084:SF3">
    <property type="entry name" value="SUBUNIT OF PYRUVATE:FLAVODOXIN OXIDOREDUCTASE"/>
    <property type="match status" value="1"/>
</dbReference>
<evidence type="ECO:0000256" key="2">
    <source>
        <dbReference type="SAM" id="MobiDB-lite"/>
    </source>
</evidence>
<dbReference type="CDD" id="cd07034">
    <property type="entry name" value="TPP_PYR_PFOR_IOR-alpha_like"/>
    <property type="match status" value="1"/>
</dbReference>
<comment type="caution">
    <text evidence="6">The sequence shown here is derived from an EMBL/GenBank/DDBJ whole genome shotgun (WGS) entry which is preliminary data.</text>
</comment>
<dbReference type="Gene3D" id="3.40.50.970">
    <property type="match status" value="1"/>
</dbReference>
<sequence length="1154" mass="124445">MRHLEVTLDDKFLLTEGRVFITGVQALLRVMMDQHRLDRAAGLNTAGFVSGYRGSPLGGLDQQAGRAAKHLKAEEIVFKEGLNEDLAATAVWGSQQANLFPGARYDGVFGMWYGKAPGVDRTGDAFKHANFAGVWPKGGVLAVAGDDHNCKSSTLPSQSEYAFQDFEMPVLAPADVQEVLDYGLLGFALSRFSGLWTGMIALADTMDSGVTIDVGLNRHQFVLPENFRLPAGGLGIRLKDQPLDKERRLRTQKIPAALAFARANRIDRVMLGSPRPRLGIVCQGQAYKDVIEAFAAMGISPAEAAGLGVAIYKVGMPWPLEPTGIRAFAAGLETLMVIEHKRPLIETQARAALYDLPAHARPRIIGKTDENGGPLLSQLTSLSVAEIALAIADRLPQGPHSERVNDYLSRVSAASMAAVTLASDQQRKPFFCSGCPHNTSTRLPEGSRALAGIGCHYMASFNDPNTDLTSHMGAEGLTWMGASPFTEEKHVFVNLGDGTYNHSGSLAVRASVAAGSNITYKLLYNDAVAMTGGQRAESGFTPAQITRQLASEGVKKIVIVAAEPERYEQVTDLAPGVEVKPRSELMAVQKNLREIPGVTVLLYDQVCATEKRRRRKRGKMDAAPRRVMINPLVCEGCGDCSRTSHCVSVEPLNTEFGRKRKINQSSCNQDYSCLDGFCPSFITLEGAENPHREAMPALTADSTPLPQFETLEGVRNVVFTGVGGTGVTTVASILAMAAHVDGRAASVVDMTGLAQKGGSVFSHVRIGETEETIVGGRVPAASAHVLIACDLLVAASAEALSLYAKDRTVACGNADFAPTAEFVTSRDVRFDGDAQARRIAAAVKSYEAMPAQNLAVNNLGDAIYGNMIMLGFAWQKGLIPVSSRALYRAIRLNGVDAEANLQAFELGRKAAHDPESRGKREDDTPTPETMPVDELICRRGKELAAYQNQAYADRYLDTVEKVRRAEARLGSEALTRAVATNLYKLMAYKDEYEVARLYTDGRFAKYRNETFKGGKTKVWLSPPLLAPKGPDGRPKKIAFGGWMLDAAFPVLAKMKGLRGTALDVFGYTDERKMERGLIRDYQAGVEKLIAGLTPERLGTAVQIASVPQQIRGFGHVKDAAVGPAKAEEARLWAQWDAPEAAAPSGAAHTVLASV</sequence>
<feature type="compositionally biased region" description="Basic and acidic residues" evidence="2">
    <location>
        <begin position="908"/>
        <end position="923"/>
    </location>
</feature>
<dbReference type="GO" id="GO:0045333">
    <property type="term" value="P:cellular respiration"/>
    <property type="evidence" value="ECO:0007669"/>
    <property type="project" value="UniProtKB-ARBA"/>
</dbReference>
<dbReference type="InterPro" id="IPR002880">
    <property type="entry name" value="Pyrv_Fd/Flavodoxin_OxRdtase_N"/>
</dbReference>
<evidence type="ECO:0000313" key="7">
    <source>
        <dbReference type="Proteomes" id="UP000249725"/>
    </source>
</evidence>
<dbReference type="InterPro" id="IPR046667">
    <property type="entry name" value="DUF6537"/>
</dbReference>
<protein>
    <submittedName>
        <fullName evidence="6">Indolepyruvate ferredoxin oxidoreductase family protein</fullName>
    </submittedName>
</protein>
<name>A0A328AZ47_9CAUL</name>
<dbReference type="SUPFAM" id="SSF52518">
    <property type="entry name" value="Thiamin diphosphate-binding fold (THDP-binding)"/>
    <property type="match status" value="2"/>
</dbReference>
<dbReference type="Pfam" id="PF01558">
    <property type="entry name" value="POR"/>
    <property type="match status" value="1"/>
</dbReference>
<evidence type="ECO:0000313" key="6">
    <source>
        <dbReference type="EMBL" id="RAK58098.1"/>
    </source>
</evidence>